<reference evidence="12 13" key="1">
    <citation type="submission" date="2017-12" db="EMBL/GenBank/DDBJ databases">
        <title>Genomes of bacteria within cyanobacterial aggregates.</title>
        <authorList>
            <person name="Cai H."/>
        </authorList>
    </citation>
    <scope>NUCLEOTIDE SEQUENCE [LARGE SCALE GENOMIC DNA]</scope>
    <source>
        <strain evidence="12 13">TH16</strain>
    </source>
</reference>
<keyword evidence="6" id="KW-0227">DNA damage</keyword>
<dbReference type="SMART" id="SM00342">
    <property type="entry name" value="HTH_ARAC"/>
    <property type="match status" value="1"/>
</dbReference>
<evidence type="ECO:0000259" key="11">
    <source>
        <dbReference type="PROSITE" id="PS01124"/>
    </source>
</evidence>
<dbReference type="InterPro" id="IPR001497">
    <property type="entry name" value="MethylDNA_cys_MeTrfase_AS"/>
</dbReference>
<dbReference type="Gene3D" id="1.10.10.60">
    <property type="entry name" value="Homeodomain-like"/>
    <property type="match status" value="1"/>
</dbReference>
<dbReference type="GO" id="GO:0032259">
    <property type="term" value="P:methylation"/>
    <property type="evidence" value="ECO:0007669"/>
    <property type="project" value="UniProtKB-KW"/>
</dbReference>
<dbReference type="EC" id="2.1.1.63" evidence="3"/>
<protein>
    <recommendedName>
        <fullName evidence="3">methylated-DNA--[protein]-cysteine S-methyltransferase</fullName>
        <ecNumber evidence="3">2.1.1.63</ecNumber>
    </recommendedName>
</protein>
<dbReference type="InterPro" id="IPR018060">
    <property type="entry name" value="HTH_AraC"/>
</dbReference>
<evidence type="ECO:0000256" key="8">
    <source>
        <dbReference type="ARBA" id="ARBA00023163"/>
    </source>
</evidence>
<evidence type="ECO:0000256" key="2">
    <source>
        <dbReference type="ARBA" id="ARBA00008711"/>
    </source>
</evidence>
<dbReference type="SUPFAM" id="SSF46767">
    <property type="entry name" value="Methylated DNA-protein cysteine methyltransferase, C-terminal domain"/>
    <property type="match status" value="1"/>
</dbReference>
<comment type="similarity">
    <text evidence="2">Belongs to the MGMT family.</text>
</comment>
<dbReference type="SUPFAM" id="SSF53155">
    <property type="entry name" value="Methylated DNA-protein cysteine methyltransferase domain"/>
    <property type="match status" value="1"/>
</dbReference>
<dbReference type="RefSeq" id="WP_102112447.1">
    <property type="nucleotide sequence ID" value="NZ_BMGN01000008.1"/>
</dbReference>
<proteinExistence type="inferred from homology"/>
<dbReference type="PANTHER" id="PTHR10815:SF13">
    <property type="entry name" value="METHYLATED-DNA--PROTEIN-CYSTEINE METHYLTRANSFERASE"/>
    <property type="match status" value="1"/>
</dbReference>
<dbReference type="CDD" id="cd06445">
    <property type="entry name" value="ATase"/>
    <property type="match status" value="1"/>
</dbReference>
<dbReference type="InterPro" id="IPR009057">
    <property type="entry name" value="Homeodomain-like_sf"/>
</dbReference>
<dbReference type="Pfam" id="PF12833">
    <property type="entry name" value="HTH_18"/>
    <property type="match status" value="1"/>
</dbReference>
<organism evidence="12 13">
    <name type="scientific">Niveispirillum cyanobacteriorum</name>
    <dbReference type="NCBI Taxonomy" id="1612173"/>
    <lineage>
        <taxon>Bacteria</taxon>
        <taxon>Pseudomonadati</taxon>
        <taxon>Pseudomonadota</taxon>
        <taxon>Alphaproteobacteria</taxon>
        <taxon>Rhodospirillales</taxon>
        <taxon>Azospirillaceae</taxon>
        <taxon>Niveispirillum</taxon>
    </lineage>
</organism>
<name>A0A2K9NC95_9PROT</name>
<dbReference type="GO" id="GO:0003908">
    <property type="term" value="F:methylated-DNA-[protein]-cysteine S-methyltransferase activity"/>
    <property type="evidence" value="ECO:0007669"/>
    <property type="project" value="UniProtKB-EC"/>
</dbReference>
<keyword evidence="8" id="KW-0804">Transcription</keyword>
<evidence type="ECO:0000256" key="10">
    <source>
        <dbReference type="ARBA" id="ARBA00049348"/>
    </source>
</evidence>
<dbReference type="Gene3D" id="1.10.10.10">
    <property type="entry name" value="Winged helix-like DNA-binding domain superfamily/Winged helix DNA-binding domain"/>
    <property type="match status" value="1"/>
</dbReference>
<dbReference type="OrthoDB" id="9802228at2"/>
<dbReference type="GO" id="GO:0043565">
    <property type="term" value="F:sequence-specific DNA binding"/>
    <property type="evidence" value="ECO:0007669"/>
    <property type="project" value="InterPro"/>
</dbReference>
<sequence length="314" mass="33422">MLTATHPAVTPLRALTAMDNPTAPSPDDPRDPVLADGGARLVAGALHRLARDWQEPPSLEELAADAGLTQWHFQRLFKRWAGISPKRFAQFATLGHARALLRGDGGNDLLGASLDLGLSGPSRLHDLFVVAEGVTPGEYKAAGKGMVIRWAVHQTALGAALLAATDRGVCWFGFIGADGDPAGQMAELQRDWPMATFVEDPEPTRAAAASLDPVSSGQGPVTLHLKGTNFQMRVWRALLDIPYGGVTTYAGIADRIGQPSAARAVGNAVGANKVAWLIPCHRVIRGTGVLDNYRWGPVQKRTLLAWEGARLAGE</sequence>
<evidence type="ECO:0000313" key="12">
    <source>
        <dbReference type="EMBL" id="AUN30773.1"/>
    </source>
</evidence>
<comment type="catalytic activity">
    <reaction evidence="1">
        <text>a 4-O-methyl-thymidine in DNA + L-cysteinyl-[protein] = a thymidine in DNA + S-methyl-L-cysteinyl-[protein]</text>
        <dbReference type="Rhea" id="RHEA:53428"/>
        <dbReference type="Rhea" id="RHEA-COMP:10131"/>
        <dbReference type="Rhea" id="RHEA-COMP:10132"/>
        <dbReference type="Rhea" id="RHEA-COMP:13555"/>
        <dbReference type="Rhea" id="RHEA-COMP:13556"/>
        <dbReference type="ChEBI" id="CHEBI:29950"/>
        <dbReference type="ChEBI" id="CHEBI:82612"/>
        <dbReference type="ChEBI" id="CHEBI:137386"/>
        <dbReference type="ChEBI" id="CHEBI:137387"/>
        <dbReference type="EC" id="2.1.1.63"/>
    </reaction>
</comment>
<accession>A0A2K9NC95</accession>
<evidence type="ECO:0000256" key="6">
    <source>
        <dbReference type="ARBA" id="ARBA00022763"/>
    </source>
</evidence>
<evidence type="ECO:0000256" key="9">
    <source>
        <dbReference type="ARBA" id="ARBA00023204"/>
    </source>
</evidence>
<keyword evidence="4 12" id="KW-0489">Methyltransferase</keyword>
<dbReference type="Proteomes" id="UP000234752">
    <property type="component" value="Chromosome eg_1"/>
</dbReference>
<evidence type="ECO:0000256" key="4">
    <source>
        <dbReference type="ARBA" id="ARBA00022603"/>
    </source>
</evidence>
<evidence type="ECO:0000313" key="13">
    <source>
        <dbReference type="Proteomes" id="UP000234752"/>
    </source>
</evidence>
<dbReference type="PROSITE" id="PS01124">
    <property type="entry name" value="HTH_ARAC_FAMILY_2"/>
    <property type="match status" value="1"/>
</dbReference>
<dbReference type="InterPro" id="IPR036388">
    <property type="entry name" value="WH-like_DNA-bd_sf"/>
</dbReference>
<dbReference type="InterPro" id="IPR036217">
    <property type="entry name" value="MethylDNA_cys_MeTrfase_DNAb"/>
</dbReference>
<dbReference type="PROSITE" id="PS00374">
    <property type="entry name" value="MGMT"/>
    <property type="match status" value="1"/>
</dbReference>
<evidence type="ECO:0000256" key="1">
    <source>
        <dbReference type="ARBA" id="ARBA00001286"/>
    </source>
</evidence>
<dbReference type="Pfam" id="PF01035">
    <property type="entry name" value="DNA_binding_1"/>
    <property type="match status" value="1"/>
</dbReference>
<keyword evidence="13" id="KW-1185">Reference proteome</keyword>
<dbReference type="GO" id="GO:0003700">
    <property type="term" value="F:DNA-binding transcription factor activity"/>
    <property type="evidence" value="ECO:0007669"/>
    <property type="project" value="InterPro"/>
</dbReference>
<dbReference type="PANTHER" id="PTHR10815">
    <property type="entry name" value="METHYLATED-DNA--PROTEIN-CYSTEINE METHYLTRANSFERASE"/>
    <property type="match status" value="1"/>
</dbReference>
<keyword evidence="7" id="KW-0805">Transcription regulation</keyword>
<dbReference type="SUPFAM" id="SSF46689">
    <property type="entry name" value="Homeodomain-like"/>
    <property type="match status" value="1"/>
</dbReference>
<dbReference type="InterPro" id="IPR014048">
    <property type="entry name" value="MethylDNA_cys_MeTrfase_DNA-bd"/>
</dbReference>
<dbReference type="AlphaFoldDB" id="A0A2K9NC95"/>
<comment type="catalytic activity">
    <reaction evidence="10">
        <text>a 6-O-methyl-2'-deoxyguanosine in DNA + L-cysteinyl-[protein] = S-methyl-L-cysteinyl-[protein] + a 2'-deoxyguanosine in DNA</text>
        <dbReference type="Rhea" id="RHEA:24000"/>
        <dbReference type="Rhea" id="RHEA-COMP:10131"/>
        <dbReference type="Rhea" id="RHEA-COMP:10132"/>
        <dbReference type="Rhea" id="RHEA-COMP:11367"/>
        <dbReference type="Rhea" id="RHEA-COMP:11368"/>
        <dbReference type="ChEBI" id="CHEBI:29950"/>
        <dbReference type="ChEBI" id="CHEBI:82612"/>
        <dbReference type="ChEBI" id="CHEBI:85445"/>
        <dbReference type="ChEBI" id="CHEBI:85448"/>
        <dbReference type="EC" id="2.1.1.63"/>
    </reaction>
</comment>
<dbReference type="NCBIfam" id="TIGR00589">
    <property type="entry name" value="ogt"/>
    <property type="match status" value="1"/>
</dbReference>
<evidence type="ECO:0000256" key="7">
    <source>
        <dbReference type="ARBA" id="ARBA00023015"/>
    </source>
</evidence>
<dbReference type="Gene3D" id="3.30.160.70">
    <property type="entry name" value="Methylated DNA-protein cysteine methyltransferase domain"/>
    <property type="match status" value="1"/>
</dbReference>
<keyword evidence="9" id="KW-0234">DNA repair</keyword>
<dbReference type="GO" id="GO:0006281">
    <property type="term" value="P:DNA repair"/>
    <property type="evidence" value="ECO:0007669"/>
    <property type="project" value="UniProtKB-KW"/>
</dbReference>
<keyword evidence="5 12" id="KW-0808">Transferase</keyword>
<dbReference type="InterPro" id="IPR036631">
    <property type="entry name" value="MGMT_N_sf"/>
</dbReference>
<dbReference type="FunFam" id="1.10.10.10:FF:000214">
    <property type="entry name" value="Methylated-DNA--protein-cysteine methyltransferase"/>
    <property type="match status" value="1"/>
</dbReference>
<dbReference type="KEGG" id="ncb:C0V82_11375"/>
<feature type="domain" description="HTH araC/xylS-type" evidence="11">
    <location>
        <begin position="43"/>
        <end position="142"/>
    </location>
</feature>
<gene>
    <name evidence="12" type="ORF">C0V82_11375</name>
</gene>
<dbReference type="EMBL" id="CP025611">
    <property type="protein sequence ID" value="AUN30773.1"/>
    <property type="molecule type" value="Genomic_DNA"/>
</dbReference>
<evidence type="ECO:0000256" key="3">
    <source>
        <dbReference type="ARBA" id="ARBA00011918"/>
    </source>
</evidence>
<evidence type="ECO:0000256" key="5">
    <source>
        <dbReference type="ARBA" id="ARBA00022679"/>
    </source>
</evidence>